<dbReference type="EMBL" id="JBEDUW010000006">
    <property type="protein sequence ID" value="KAK9925273.1"/>
    <property type="molecule type" value="Genomic_DNA"/>
</dbReference>
<reference evidence="1 2" key="1">
    <citation type="journal article" date="2023" name="G3 (Bethesda)">
        <title>A chromosome-length genome assembly and annotation of blackberry (Rubus argutus, cv. 'Hillquist').</title>
        <authorList>
            <person name="Bruna T."/>
            <person name="Aryal R."/>
            <person name="Dudchenko O."/>
            <person name="Sargent D.J."/>
            <person name="Mead D."/>
            <person name="Buti M."/>
            <person name="Cavallini A."/>
            <person name="Hytonen T."/>
            <person name="Andres J."/>
            <person name="Pham M."/>
            <person name="Weisz D."/>
            <person name="Mascagni F."/>
            <person name="Usai G."/>
            <person name="Natali L."/>
            <person name="Bassil N."/>
            <person name="Fernandez G.E."/>
            <person name="Lomsadze A."/>
            <person name="Armour M."/>
            <person name="Olukolu B."/>
            <person name="Poorten T."/>
            <person name="Britton C."/>
            <person name="Davik J."/>
            <person name="Ashrafi H."/>
            <person name="Aiden E.L."/>
            <person name="Borodovsky M."/>
            <person name="Worthington M."/>
        </authorList>
    </citation>
    <scope>NUCLEOTIDE SEQUENCE [LARGE SCALE GENOMIC DNA]</scope>
    <source>
        <strain evidence="1">PI 553951</strain>
    </source>
</reference>
<name>A0AAW1WNS6_RUBAR</name>
<keyword evidence="2" id="KW-1185">Reference proteome</keyword>
<proteinExistence type="predicted"/>
<dbReference type="Proteomes" id="UP001457282">
    <property type="component" value="Unassembled WGS sequence"/>
</dbReference>
<evidence type="ECO:0000313" key="2">
    <source>
        <dbReference type="Proteomes" id="UP001457282"/>
    </source>
</evidence>
<accession>A0AAW1WNS6</accession>
<protein>
    <submittedName>
        <fullName evidence="1">Uncharacterized protein</fullName>
    </submittedName>
</protein>
<comment type="caution">
    <text evidence="1">The sequence shown here is derived from an EMBL/GenBank/DDBJ whole genome shotgun (WGS) entry which is preliminary data.</text>
</comment>
<gene>
    <name evidence="1" type="ORF">M0R45_033602</name>
</gene>
<evidence type="ECO:0000313" key="1">
    <source>
        <dbReference type="EMBL" id="KAK9925273.1"/>
    </source>
</evidence>
<organism evidence="1 2">
    <name type="scientific">Rubus argutus</name>
    <name type="common">Southern blackberry</name>
    <dbReference type="NCBI Taxonomy" id="59490"/>
    <lineage>
        <taxon>Eukaryota</taxon>
        <taxon>Viridiplantae</taxon>
        <taxon>Streptophyta</taxon>
        <taxon>Embryophyta</taxon>
        <taxon>Tracheophyta</taxon>
        <taxon>Spermatophyta</taxon>
        <taxon>Magnoliopsida</taxon>
        <taxon>eudicotyledons</taxon>
        <taxon>Gunneridae</taxon>
        <taxon>Pentapetalae</taxon>
        <taxon>rosids</taxon>
        <taxon>fabids</taxon>
        <taxon>Rosales</taxon>
        <taxon>Rosaceae</taxon>
        <taxon>Rosoideae</taxon>
        <taxon>Rosoideae incertae sedis</taxon>
        <taxon>Rubus</taxon>
    </lineage>
</organism>
<sequence length="144" mass="16804">MSEKHYFFSRVLQRETREAMPGRYNRLLISFYLLKQSRCWYDDPTSINSEISIAANRNTMIRLSYIDHRGGYAQLMARHLSIMGIPQEEQPIILEKLFQAIQVALPLRRILMLIADITARLLGSFDDHDTMIDLRGDVLIFNSN</sequence>
<dbReference type="AlphaFoldDB" id="A0AAW1WNS6"/>